<keyword evidence="8" id="KW-1185">Reference proteome</keyword>
<name>A0A0V8JKZ6_9BACI</name>
<gene>
    <name evidence="5" type="primary">coaE</name>
    <name evidence="7" type="ORF">AS180_12050</name>
</gene>
<evidence type="ECO:0000256" key="4">
    <source>
        <dbReference type="ARBA" id="ARBA00022993"/>
    </source>
</evidence>
<dbReference type="GO" id="GO:0004140">
    <property type="term" value="F:dephospho-CoA kinase activity"/>
    <property type="evidence" value="ECO:0007669"/>
    <property type="project" value="UniProtKB-UniRule"/>
</dbReference>
<feature type="binding site" evidence="5">
    <location>
        <begin position="12"/>
        <end position="17"/>
    </location>
    <ligand>
        <name>ATP</name>
        <dbReference type="ChEBI" id="CHEBI:30616"/>
    </ligand>
</feature>
<dbReference type="Gene3D" id="3.40.50.300">
    <property type="entry name" value="P-loop containing nucleotide triphosphate hydrolases"/>
    <property type="match status" value="1"/>
</dbReference>
<dbReference type="NCBIfam" id="TIGR00152">
    <property type="entry name" value="dephospho-CoA kinase"/>
    <property type="match status" value="1"/>
</dbReference>
<keyword evidence="2 5" id="KW-0547">Nucleotide-binding</keyword>
<comment type="pathway">
    <text evidence="5">Cofactor biosynthesis; coenzyme A biosynthesis; CoA from (R)-pantothenate: step 5/5.</text>
</comment>
<dbReference type="UniPathway" id="UPA00241">
    <property type="reaction ID" value="UER00356"/>
</dbReference>
<dbReference type="CDD" id="cd02022">
    <property type="entry name" value="DPCK"/>
    <property type="match status" value="1"/>
</dbReference>
<dbReference type="GO" id="GO:0005524">
    <property type="term" value="F:ATP binding"/>
    <property type="evidence" value="ECO:0007669"/>
    <property type="project" value="UniProtKB-UniRule"/>
</dbReference>
<dbReference type="Proteomes" id="UP000053681">
    <property type="component" value="Unassembled WGS sequence"/>
</dbReference>
<evidence type="ECO:0000256" key="2">
    <source>
        <dbReference type="ARBA" id="ARBA00022741"/>
    </source>
</evidence>
<evidence type="ECO:0000256" key="3">
    <source>
        <dbReference type="ARBA" id="ARBA00022840"/>
    </source>
</evidence>
<keyword evidence="4 5" id="KW-0173">Coenzyme A biosynthesis</keyword>
<dbReference type="InterPro" id="IPR027417">
    <property type="entry name" value="P-loop_NTPase"/>
</dbReference>
<organism evidence="7 8">
    <name type="scientific">Priestia veravalensis</name>
    <dbReference type="NCBI Taxonomy" id="1414648"/>
    <lineage>
        <taxon>Bacteria</taxon>
        <taxon>Bacillati</taxon>
        <taxon>Bacillota</taxon>
        <taxon>Bacilli</taxon>
        <taxon>Bacillales</taxon>
        <taxon>Bacillaceae</taxon>
        <taxon>Priestia</taxon>
    </lineage>
</organism>
<accession>A0A0V8JKZ6</accession>
<proteinExistence type="inferred from homology"/>
<reference evidence="7 8" key="1">
    <citation type="submission" date="2015-11" db="EMBL/GenBank/DDBJ databases">
        <title>Bacillus caseinolyticus sp nov.</title>
        <authorList>
            <person name="Dastager S.G."/>
            <person name="Mawlankar R."/>
        </authorList>
    </citation>
    <scope>NUCLEOTIDE SEQUENCE [LARGE SCALE GENOMIC DNA]</scope>
    <source>
        <strain evidence="7 8">SGD-V-76</strain>
    </source>
</reference>
<keyword evidence="5" id="KW-0963">Cytoplasm</keyword>
<dbReference type="GeneID" id="93683974"/>
<dbReference type="RefSeq" id="WP_025907234.1">
    <property type="nucleotide sequence ID" value="NZ_KQ758654.1"/>
</dbReference>
<keyword evidence="3 5" id="KW-0067">ATP-binding</keyword>
<evidence type="ECO:0000256" key="6">
    <source>
        <dbReference type="NCBIfam" id="TIGR00152"/>
    </source>
</evidence>
<dbReference type="EC" id="2.7.1.24" evidence="5 6"/>
<comment type="subcellular location">
    <subcellularLocation>
        <location evidence="5">Cytoplasm</location>
    </subcellularLocation>
</comment>
<dbReference type="HAMAP" id="MF_00376">
    <property type="entry name" value="Dephospho_CoA_kinase"/>
    <property type="match status" value="1"/>
</dbReference>
<evidence type="ECO:0000256" key="5">
    <source>
        <dbReference type="HAMAP-Rule" id="MF_00376"/>
    </source>
</evidence>
<dbReference type="Pfam" id="PF01121">
    <property type="entry name" value="CoaE"/>
    <property type="match status" value="1"/>
</dbReference>
<comment type="caution">
    <text evidence="7">The sequence shown here is derived from an EMBL/GenBank/DDBJ whole genome shotgun (WGS) entry which is preliminary data.</text>
</comment>
<dbReference type="SUPFAM" id="SSF52540">
    <property type="entry name" value="P-loop containing nucleoside triphosphate hydrolases"/>
    <property type="match status" value="1"/>
</dbReference>
<protein>
    <recommendedName>
        <fullName evidence="5 6">Dephospho-CoA kinase</fullName>
        <ecNumber evidence="5 6">2.7.1.24</ecNumber>
    </recommendedName>
    <alternativeName>
        <fullName evidence="5">Dephosphocoenzyme A kinase</fullName>
    </alternativeName>
</protein>
<comment type="similarity">
    <text evidence="1 5">Belongs to the CoaE family.</text>
</comment>
<evidence type="ECO:0000313" key="7">
    <source>
        <dbReference type="EMBL" id="KSU87641.1"/>
    </source>
</evidence>
<dbReference type="PANTHER" id="PTHR10695:SF46">
    <property type="entry name" value="BIFUNCTIONAL COENZYME A SYNTHASE-RELATED"/>
    <property type="match status" value="1"/>
</dbReference>
<comment type="catalytic activity">
    <reaction evidence="5">
        <text>3'-dephospho-CoA + ATP = ADP + CoA + H(+)</text>
        <dbReference type="Rhea" id="RHEA:18245"/>
        <dbReference type="ChEBI" id="CHEBI:15378"/>
        <dbReference type="ChEBI" id="CHEBI:30616"/>
        <dbReference type="ChEBI" id="CHEBI:57287"/>
        <dbReference type="ChEBI" id="CHEBI:57328"/>
        <dbReference type="ChEBI" id="CHEBI:456216"/>
        <dbReference type="EC" id="2.7.1.24"/>
    </reaction>
</comment>
<dbReference type="GO" id="GO:0015937">
    <property type="term" value="P:coenzyme A biosynthetic process"/>
    <property type="evidence" value="ECO:0007669"/>
    <property type="project" value="UniProtKB-UniRule"/>
</dbReference>
<comment type="function">
    <text evidence="5">Catalyzes the phosphorylation of the 3'-hydroxyl group of dephosphocoenzyme A to form coenzyme A.</text>
</comment>
<sequence>MTIVVGLTGGIASGKSTVSAIFREMNIPVIDADQIAKEVVQNGRVAYSKIVEAFGKEILQEDLEINRAALGQIIFHNEQERQKLNSIVHPEVRSEMLKQKEQLIAEQYQLVVLDIPLLFESKLTYLVDQVIVVHVNELVQLERLQKRNNLSKEDALARIKSQLPLTEKAKMADFIIDNNGSIDETKEQVIKLVSKLTN</sequence>
<dbReference type="PROSITE" id="PS51219">
    <property type="entry name" value="DPCK"/>
    <property type="match status" value="1"/>
</dbReference>
<dbReference type="InterPro" id="IPR001977">
    <property type="entry name" value="Depp_CoAkinase"/>
</dbReference>
<evidence type="ECO:0000256" key="1">
    <source>
        <dbReference type="ARBA" id="ARBA00009018"/>
    </source>
</evidence>
<dbReference type="FunFam" id="3.40.50.300:FF:000485">
    <property type="entry name" value="Dephospho-CoA kinase CAB5"/>
    <property type="match status" value="1"/>
</dbReference>
<dbReference type="EMBL" id="LNQP01000039">
    <property type="protein sequence ID" value="KSU87641.1"/>
    <property type="molecule type" value="Genomic_DNA"/>
</dbReference>
<keyword evidence="5 7" id="KW-0418">Kinase</keyword>
<dbReference type="GO" id="GO:0005737">
    <property type="term" value="C:cytoplasm"/>
    <property type="evidence" value="ECO:0007669"/>
    <property type="project" value="UniProtKB-SubCell"/>
</dbReference>
<keyword evidence="5" id="KW-0808">Transferase</keyword>
<dbReference type="PANTHER" id="PTHR10695">
    <property type="entry name" value="DEPHOSPHO-COA KINASE-RELATED"/>
    <property type="match status" value="1"/>
</dbReference>
<evidence type="ECO:0000313" key="8">
    <source>
        <dbReference type="Proteomes" id="UP000053681"/>
    </source>
</evidence>
<dbReference type="AlphaFoldDB" id="A0A0V8JKZ6"/>